<comment type="caution">
    <text evidence="1">The sequence shown here is derived from an EMBL/GenBank/DDBJ whole genome shotgun (WGS) entry which is preliminary data.</text>
</comment>
<dbReference type="EMBL" id="LAVV01008465">
    <property type="protein sequence ID" value="KNZ52734.1"/>
    <property type="molecule type" value="Genomic_DNA"/>
</dbReference>
<protein>
    <submittedName>
        <fullName evidence="1">Uncharacterized protein</fullName>
    </submittedName>
</protein>
<sequence>TLRRPLLKKNTAKKKQILLQINQKQTPILLLLMRMKPNQSKTIPKLLSAQEGWSGSTKNFHKHILKVLELVDLKSSKQIKLNSFQELFRLLNEQAGMLVSQLSHQNILNHLSQVFLQTQENSRLSFLLSRTICPSHKMRHHTGKNLAEIF</sequence>
<dbReference type="AlphaFoldDB" id="A0A0L6UW59"/>
<evidence type="ECO:0000313" key="1">
    <source>
        <dbReference type="EMBL" id="KNZ52734.1"/>
    </source>
</evidence>
<dbReference type="VEuPathDB" id="FungiDB:VP01_3467g3"/>
<keyword evidence="2" id="KW-1185">Reference proteome</keyword>
<accession>A0A0L6UW59</accession>
<reference evidence="1 2" key="1">
    <citation type="submission" date="2015-08" db="EMBL/GenBank/DDBJ databases">
        <title>Next Generation Sequencing and Analysis of the Genome of Puccinia sorghi L Schw, the Causal Agent of Maize Common Rust.</title>
        <authorList>
            <person name="Rochi L."/>
            <person name="Burguener G."/>
            <person name="Darino M."/>
            <person name="Turjanski A."/>
            <person name="Kreff E."/>
            <person name="Dieguez M.J."/>
            <person name="Sacco F."/>
        </authorList>
    </citation>
    <scope>NUCLEOTIDE SEQUENCE [LARGE SCALE GENOMIC DNA]</scope>
    <source>
        <strain evidence="1 2">RO10H11247</strain>
    </source>
</reference>
<dbReference type="Proteomes" id="UP000037035">
    <property type="component" value="Unassembled WGS sequence"/>
</dbReference>
<feature type="non-terminal residue" evidence="1">
    <location>
        <position position="1"/>
    </location>
</feature>
<evidence type="ECO:0000313" key="2">
    <source>
        <dbReference type="Proteomes" id="UP000037035"/>
    </source>
</evidence>
<gene>
    <name evidence="1" type="ORF">VP01_3467g3</name>
</gene>
<name>A0A0L6UW59_9BASI</name>
<proteinExistence type="predicted"/>
<organism evidence="1 2">
    <name type="scientific">Puccinia sorghi</name>
    <dbReference type="NCBI Taxonomy" id="27349"/>
    <lineage>
        <taxon>Eukaryota</taxon>
        <taxon>Fungi</taxon>
        <taxon>Dikarya</taxon>
        <taxon>Basidiomycota</taxon>
        <taxon>Pucciniomycotina</taxon>
        <taxon>Pucciniomycetes</taxon>
        <taxon>Pucciniales</taxon>
        <taxon>Pucciniaceae</taxon>
        <taxon>Puccinia</taxon>
    </lineage>
</organism>